<proteinExistence type="inferred from homology"/>
<keyword evidence="5" id="KW-1185">Reference proteome</keyword>
<reference evidence="4" key="1">
    <citation type="submission" date="2019-09" db="EMBL/GenBank/DDBJ databases">
        <title>Draft genome information of white flower Hibiscus syriacus.</title>
        <authorList>
            <person name="Kim Y.-M."/>
        </authorList>
    </citation>
    <scope>NUCLEOTIDE SEQUENCE [LARGE SCALE GENOMIC DNA]</scope>
    <source>
        <strain evidence="4">YM2019G1</strain>
    </source>
</reference>
<comment type="similarity">
    <text evidence="3">Belongs to the RPF2 family.</text>
</comment>
<dbReference type="GO" id="GO:0019843">
    <property type="term" value="F:rRNA binding"/>
    <property type="evidence" value="ECO:0007669"/>
    <property type="project" value="UniProtKB-UniRule"/>
</dbReference>
<comment type="subcellular location">
    <subcellularLocation>
        <location evidence="1 3">Nucleus</location>
        <location evidence="1 3">Nucleolus</location>
    </subcellularLocation>
</comment>
<accession>A0A6A2YW98</accession>
<dbReference type="EMBL" id="VEPZ02001259">
    <property type="protein sequence ID" value="KAE8683708.1"/>
    <property type="molecule type" value="Genomic_DNA"/>
</dbReference>
<evidence type="ECO:0000256" key="2">
    <source>
        <dbReference type="ARBA" id="ARBA00023242"/>
    </source>
</evidence>
<organism evidence="4 5">
    <name type="scientific">Hibiscus syriacus</name>
    <name type="common">Rose of Sharon</name>
    <dbReference type="NCBI Taxonomy" id="106335"/>
    <lineage>
        <taxon>Eukaryota</taxon>
        <taxon>Viridiplantae</taxon>
        <taxon>Streptophyta</taxon>
        <taxon>Embryophyta</taxon>
        <taxon>Tracheophyta</taxon>
        <taxon>Spermatophyta</taxon>
        <taxon>Magnoliopsida</taxon>
        <taxon>eudicotyledons</taxon>
        <taxon>Gunneridae</taxon>
        <taxon>Pentapetalae</taxon>
        <taxon>rosids</taxon>
        <taxon>malvids</taxon>
        <taxon>Malvales</taxon>
        <taxon>Malvaceae</taxon>
        <taxon>Malvoideae</taxon>
        <taxon>Hibiscus</taxon>
    </lineage>
</organism>
<gene>
    <name evidence="4" type="ORF">F3Y22_tig00111191pilonHSYRG00116</name>
</gene>
<dbReference type="GO" id="GO:0000027">
    <property type="term" value="P:ribosomal large subunit assembly"/>
    <property type="evidence" value="ECO:0007669"/>
    <property type="project" value="InterPro"/>
</dbReference>
<dbReference type="PANTHER" id="PTHR12728:SF0">
    <property type="entry name" value="RIBOSOME PRODUCTION FACTOR 2 HOMOLOG"/>
    <property type="match status" value="1"/>
</dbReference>
<dbReference type="AlphaFoldDB" id="A0A6A2YW98"/>
<comment type="caution">
    <text evidence="4">The sequence shown here is derived from an EMBL/GenBank/DDBJ whole genome shotgun (WGS) entry which is preliminary data.</text>
</comment>
<dbReference type="PANTHER" id="PTHR12728">
    <property type="entry name" value="BRIX DOMAIN CONTAINING PROTEIN"/>
    <property type="match status" value="1"/>
</dbReference>
<dbReference type="Proteomes" id="UP000436088">
    <property type="component" value="Unassembled WGS sequence"/>
</dbReference>
<evidence type="ECO:0000256" key="3">
    <source>
        <dbReference type="RuleBase" id="RU367086"/>
    </source>
</evidence>
<dbReference type="InterPro" id="IPR039770">
    <property type="entry name" value="Rpf2"/>
</dbReference>
<protein>
    <recommendedName>
        <fullName evidence="3">Ribosome production factor 2 homolog</fullName>
    </recommendedName>
    <alternativeName>
        <fullName evidence="3">Ribosome biogenesis protein RPF2 homolog</fullName>
    </alternativeName>
</protein>
<evidence type="ECO:0000313" key="4">
    <source>
        <dbReference type="EMBL" id="KAE8683708.1"/>
    </source>
</evidence>
<evidence type="ECO:0000313" key="5">
    <source>
        <dbReference type="Proteomes" id="UP000436088"/>
    </source>
</evidence>
<dbReference type="GO" id="GO:0000463">
    <property type="term" value="P:maturation of LSU-rRNA from tricistronic rRNA transcript (SSU-rRNA, 5.8S rRNA, LSU-rRNA)"/>
    <property type="evidence" value="ECO:0007669"/>
    <property type="project" value="TreeGrafter"/>
</dbReference>
<keyword evidence="2 3" id="KW-0539">Nucleus</keyword>
<sequence length="151" mass="16308">MMKIKTPRSGRVRRALEKRAPKLVETGNKTLILQGAKTSGTLNEVLSEIYPLKKGGAVRFTRKNDNIRPFETNRAVTKAGSAAEASVEGDTLAAFSNKLSSPNSSALEKMPSFSIDESPSSSALDNNPAFSTLLRTFLFSSCLNTSLIKVI</sequence>
<dbReference type="GO" id="GO:0005730">
    <property type="term" value="C:nucleolus"/>
    <property type="evidence" value="ECO:0007669"/>
    <property type="project" value="UniProtKB-SubCell"/>
</dbReference>
<evidence type="ECO:0000256" key="1">
    <source>
        <dbReference type="ARBA" id="ARBA00004604"/>
    </source>
</evidence>
<name>A0A6A2YW98_HIBSY</name>